<gene>
    <name evidence="1" type="ORF">AWH48_07600</name>
</gene>
<evidence type="ECO:0000313" key="1">
    <source>
        <dbReference type="EMBL" id="OAH54454.1"/>
    </source>
</evidence>
<comment type="caution">
    <text evidence="1">The sequence shown here is derived from an EMBL/GenBank/DDBJ whole genome shotgun (WGS) entry which is preliminary data.</text>
</comment>
<dbReference type="EMBL" id="LQWZ01000033">
    <property type="protein sequence ID" value="OAH54454.1"/>
    <property type="molecule type" value="Genomic_DNA"/>
</dbReference>
<protein>
    <submittedName>
        <fullName evidence="1">Uncharacterized protein</fullName>
    </submittedName>
</protein>
<organism evidence="1 2">
    <name type="scientific">Domibacillus aminovorans</name>
    <dbReference type="NCBI Taxonomy" id="29332"/>
    <lineage>
        <taxon>Bacteria</taxon>
        <taxon>Bacillati</taxon>
        <taxon>Bacillota</taxon>
        <taxon>Bacilli</taxon>
        <taxon>Bacillales</taxon>
        <taxon>Bacillaceae</taxon>
        <taxon>Domibacillus</taxon>
    </lineage>
</organism>
<sequence length="446" mass="51656">MKKSYRIERVPSTLTKAKTLFPDRSSFNRADLFSIPGVMRASDLRPVQEIGPSPEQWKETITSAIYKRLTVEDIKERPYSTEYAAKDVYKTLLKKAPADREWAVLFRMFAAFYSFSSLAERLDEAELDDDIAERAGYDILFYLADETFDAVKLTGGAMPFAFEPYIDLIRTDTGRLLSFPYEHFPAARLDLYRLLWGSLFTKMDWRREELERTVPVSGSKTIQTAAHMHQLYLLGEMDKFVDVAVTGPAELFLYFTHWLQDAKRSDRLIPLLKASAALASDGILIIQDEYSRRLFVRQFIRLIDEDDLSIRTPSLIKDLYTALLPFSYASLSYFLMDRGDYAEWIDLQLLVDAELPDLDRAGLKTAIKEAPEETLPLLHHGIAALIAARNRNAYRQAVRFSKRMRTMYKKLKRTDEFDRWVDWLANDTKRLRAFQEECKKGGLLHD</sequence>
<name>A0A177KMT8_9BACI</name>
<accession>A0A177KMT8</accession>
<reference evidence="1 2" key="1">
    <citation type="submission" date="2016-01" db="EMBL/GenBank/DDBJ databases">
        <title>Investigation of taxonomic status of Bacillus aminovorans.</title>
        <authorList>
            <person name="Verma A."/>
            <person name="Pal Y."/>
            <person name="Krishnamurthi S."/>
        </authorList>
    </citation>
    <scope>NUCLEOTIDE SEQUENCE [LARGE SCALE GENOMIC DNA]</scope>
    <source>
        <strain evidence="1 2">DSM 4337</strain>
    </source>
</reference>
<proteinExistence type="predicted"/>
<dbReference type="Proteomes" id="UP000077271">
    <property type="component" value="Unassembled WGS sequence"/>
</dbReference>
<evidence type="ECO:0000313" key="2">
    <source>
        <dbReference type="Proteomes" id="UP000077271"/>
    </source>
</evidence>
<dbReference type="AlphaFoldDB" id="A0A177KMT8"/>